<dbReference type="InterPro" id="IPR053196">
    <property type="entry name" value="Lipoprotein_YbaY-like"/>
</dbReference>
<dbReference type="Gene3D" id="2.40.128.270">
    <property type="match status" value="1"/>
</dbReference>
<evidence type="ECO:0000256" key="1">
    <source>
        <dbReference type="SAM" id="SignalP"/>
    </source>
</evidence>
<organism evidence="3 4">
    <name type="scientific">Neoroseomonas marina</name>
    <dbReference type="NCBI Taxonomy" id="1232220"/>
    <lineage>
        <taxon>Bacteria</taxon>
        <taxon>Pseudomonadati</taxon>
        <taxon>Pseudomonadota</taxon>
        <taxon>Alphaproteobacteria</taxon>
        <taxon>Acetobacterales</taxon>
        <taxon>Acetobacteraceae</taxon>
        <taxon>Neoroseomonas</taxon>
    </lineage>
</organism>
<reference evidence="3 4" key="1">
    <citation type="submission" date="2020-03" db="EMBL/GenBank/DDBJ databases">
        <authorList>
            <person name="Sun Q."/>
        </authorList>
    </citation>
    <scope>NUCLEOTIDE SEQUENCE [LARGE SCALE GENOMIC DNA]</scope>
    <source>
        <strain evidence="3 4">JC162</strain>
    </source>
</reference>
<proteinExistence type="predicted"/>
<dbReference type="InterPro" id="IPR039366">
    <property type="entry name" value="Pilotin"/>
</dbReference>
<dbReference type="PANTHER" id="PTHR38013:SF1">
    <property type="entry name" value="GLYCOPROTEIN_POLYSACCHARIDE METABOLISM"/>
    <property type="match status" value="1"/>
</dbReference>
<evidence type="ECO:0000313" key="3">
    <source>
        <dbReference type="EMBL" id="NMJ42785.1"/>
    </source>
</evidence>
<dbReference type="Proteomes" id="UP000548582">
    <property type="component" value="Unassembled WGS sequence"/>
</dbReference>
<evidence type="ECO:0000259" key="2">
    <source>
        <dbReference type="Pfam" id="PF03724"/>
    </source>
</evidence>
<evidence type="ECO:0000313" key="4">
    <source>
        <dbReference type="Proteomes" id="UP000548582"/>
    </source>
</evidence>
<keyword evidence="4" id="KW-1185">Reference proteome</keyword>
<feature type="domain" description="DUF306" evidence="2">
    <location>
        <begin position="141"/>
        <end position="246"/>
    </location>
</feature>
<feature type="chain" id="PRO_5032478217" evidence="1">
    <location>
        <begin position="25"/>
        <end position="250"/>
    </location>
</feature>
<accession>A0A848EH89</accession>
<gene>
    <name evidence="3" type="ORF">GWK16_16170</name>
</gene>
<dbReference type="Pfam" id="PF09619">
    <property type="entry name" value="YscW"/>
    <property type="match status" value="1"/>
</dbReference>
<dbReference type="InterPro" id="IPR005184">
    <property type="entry name" value="DUF306_Meta_HslJ"/>
</dbReference>
<dbReference type="PANTHER" id="PTHR38013">
    <property type="entry name" value="GLYCOPROTEIN/POLYSACCHARIDE METABOLISM"/>
    <property type="match status" value="1"/>
</dbReference>
<dbReference type="InterPro" id="IPR038670">
    <property type="entry name" value="HslJ-like_sf"/>
</dbReference>
<dbReference type="EMBL" id="JABBKX010000005">
    <property type="protein sequence ID" value="NMJ42785.1"/>
    <property type="molecule type" value="Genomic_DNA"/>
</dbReference>
<sequence>MIATRRAALAAASLALAVPRRVLAQASAITGAATYRERMALPPGAVLEVELLDISRAEAPADRIAVARIEVQGQVPIRFSLPFDPARIDERHRYSVSARLSVRDQVVFRSDRVNPVLTRGAGREVDILLVRARPEASGDAGLVGPVWVAEDITGRGVVDRLQSTITFGADGRAYGSGGCNRFTGGYTLDGTSLRIGQMAQTNMACVEAAMDQEQRFHQALGAVRGWRIENGILHLTDDRGATVLRLARGQ</sequence>
<dbReference type="RefSeq" id="WP_170055006.1">
    <property type="nucleotide sequence ID" value="NZ_JABBKX010000005.1"/>
</dbReference>
<keyword evidence="1" id="KW-0732">Signal</keyword>
<name>A0A848EH89_9PROT</name>
<dbReference type="AlphaFoldDB" id="A0A848EH89"/>
<feature type="signal peptide" evidence="1">
    <location>
        <begin position="1"/>
        <end position="24"/>
    </location>
</feature>
<comment type="caution">
    <text evidence="3">The sequence shown here is derived from an EMBL/GenBank/DDBJ whole genome shotgun (WGS) entry which is preliminary data.</text>
</comment>
<protein>
    <submittedName>
        <fullName evidence="3">META domain-containing protein</fullName>
    </submittedName>
</protein>
<dbReference type="Pfam" id="PF03724">
    <property type="entry name" value="META"/>
    <property type="match status" value="1"/>
</dbReference>